<dbReference type="InterPro" id="IPR058960">
    <property type="entry name" value="Ctg-1-like_C"/>
</dbReference>
<dbReference type="OrthoDB" id="1434354at2759"/>
<dbReference type="Gene3D" id="2.60.120.680">
    <property type="entry name" value="GOLD domain"/>
    <property type="match status" value="1"/>
</dbReference>
<protein>
    <submittedName>
        <fullName evidence="2">Emp24/gp25L/p24 family protein</fullName>
    </submittedName>
</protein>
<sequence>LSWKRFPHQGTHLSWELHANGHFAFTIYEVNKDEENDDVTQMKKFYPLFSKIPGPTMVPFGDTVPVLKSGVYRFWFGNQHAWFHTLRIHYIIGNDR</sequence>
<feature type="domain" description="Ctg-1-like C-terminal" evidence="1">
    <location>
        <begin position="11"/>
        <end position="92"/>
    </location>
</feature>
<reference evidence="2 3" key="1">
    <citation type="submission" date="2015-09" db="EMBL/GenBank/DDBJ databases">
        <title>Draft genome of the parasitic nematode Teladorsagia circumcincta isolate WARC Sus (inbred).</title>
        <authorList>
            <person name="Mitreva M."/>
        </authorList>
    </citation>
    <scope>NUCLEOTIDE SEQUENCE [LARGE SCALE GENOMIC DNA]</scope>
    <source>
        <strain evidence="2 3">S</strain>
    </source>
</reference>
<keyword evidence="3" id="KW-1185">Reference proteome</keyword>
<feature type="non-terminal residue" evidence="2">
    <location>
        <position position="1"/>
    </location>
</feature>
<dbReference type="Proteomes" id="UP000230423">
    <property type="component" value="Unassembled WGS sequence"/>
</dbReference>
<dbReference type="Pfam" id="PF25883">
    <property type="entry name" value="F28H7_8_C"/>
    <property type="match status" value="1"/>
</dbReference>
<dbReference type="PANTHER" id="PTHR47159:SF3">
    <property type="entry name" value="CRAL-TRIO DOMAIN-CONTAINING PROTEIN"/>
    <property type="match status" value="1"/>
</dbReference>
<dbReference type="SUPFAM" id="SSF101576">
    <property type="entry name" value="Supernatant protein factor (SPF), C-terminal domain"/>
    <property type="match status" value="1"/>
</dbReference>
<gene>
    <name evidence="2" type="ORF">TELCIR_12134</name>
</gene>
<organism evidence="2 3">
    <name type="scientific">Teladorsagia circumcincta</name>
    <name type="common">Brown stomach worm</name>
    <name type="synonym">Ostertagia circumcincta</name>
    <dbReference type="NCBI Taxonomy" id="45464"/>
    <lineage>
        <taxon>Eukaryota</taxon>
        <taxon>Metazoa</taxon>
        <taxon>Ecdysozoa</taxon>
        <taxon>Nematoda</taxon>
        <taxon>Chromadorea</taxon>
        <taxon>Rhabditida</taxon>
        <taxon>Rhabditina</taxon>
        <taxon>Rhabditomorpha</taxon>
        <taxon>Strongyloidea</taxon>
        <taxon>Trichostrongylidae</taxon>
        <taxon>Teladorsagia</taxon>
    </lineage>
</organism>
<evidence type="ECO:0000313" key="3">
    <source>
        <dbReference type="Proteomes" id="UP000230423"/>
    </source>
</evidence>
<dbReference type="PANTHER" id="PTHR47159">
    <property type="entry name" value="PROTEIN CBG07705-RELATED"/>
    <property type="match status" value="1"/>
</dbReference>
<dbReference type="EMBL" id="KZ348451">
    <property type="protein sequence ID" value="PIO66163.1"/>
    <property type="molecule type" value="Genomic_DNA"/>
</dbReference>
<proteinExistence type="predicted"/>
<evidence type="ECO:0000313" key="2">
    <source>
        <dbReference type="EMBL" id="PIO66163.1"/>
    </source>
</evidence>
<name>A0A2G9U7G9_TELCI</name>
<accession>A0A2G9U7G9</accession>
<dbReference type="InterPro" id="IPR036598">
    <property type="entry name" value="GOLD_dom_sf"/>
</dbReference>
<dbReference type="AlphaFoldDB" id="A0A2G9U7G9"/>
<dbReference type="InterPro" id="IPR053302">
    <property type="entry name" value="CRAL-TRIO_domain"/>
</dbReference>
<evidence type="ECO:0000259" key="1">
    <source>
        <dbReference type="Pfam" id="PF25883"/>
    </source>
</evidence>